<keyword evidence="9" id="KW-0732">Signal</keyword>
<dbReference type="Proteomes" id="UP001152803">
    <property type="component" value="Unassembled WGS sequence"/>
</dbReference>
<dbReference type="PANTHER" id="PTHR14564">
    <property type="entry name" value="MICOS COMPLEX SUBUNIT MIC26 / MIC27 FAMILY MEMBER"/>
    <property type="match status" value="1"/>
</dbReference>
<dbReference type="GO" id="GO:0042407">
    <property type="term" value="P:cristae formation"/>
    <property type="evidence" value="ECO:0007669"/>
    <property type="project" value="InterPro"/>
</dbReference>
<reference evidence="10" key="1">
    <citation type="journal article" date="2023" name="Science">
        <title>Genome structures resolve the early diversification of teleost fishes.</title>
        <authorList>
            <person name="Parey E."/>
            <person name="Louis A."/>
            <person name="Montfort J."/>
            <person name="Bouchez O."/>
            <person name="Roques C."/>
            <person name="Iampietro C."/>
            <person name="Lluch J."/>
            <person name="Castinel A."/>
            <person name="Donnadieu C."/>
            <person name="Desvignes T."/>
            <person name="Floi Bucao C."/>
            <person name="Jouanno E."/>
            <person name="Wen M."/>
            <person name="Mejri S."/>
            <person name="Dirks R."/>
            <person name="Jansen H."/>
            <person name="Henkel C."/>
            <person name="Chen W.J."/>
            <person name="Zahm M."/>
            <person name="Cabau C."/>
            <person name="Klopp C."/>
            <person name="Thompson A.W."/>
            <person name="Robinson-Rechavi M."/>
            <person name="Braasch I."/>
            <person name="Lecointre G."/>
            <person name="Bobe J."/>
            <person name="Postlethwait J.H."/>
            <person name="Berthelot C."/>
            <person name="Roest Crollius H."/>
            <person name="Guiguen Y."/>
        </authorList>
    </citation>
    <scope>NUCLEOTIDE SEQUENCE</scope>
    <source>
        <strain evidence="10">Concon-B</strain>
    </source>
</reference>
<evidence type="ECO:0000256" key="6">
    <source>
        <dbReference type="ARBA" id="ARBA00023136"/>
    </source>
</evidence>
<gene>
    <name evidence="10" type="ORF">COCON_G00045740</name>
</gene>
<keyword evidence="5 7" id="KW-0496">Mitochondrion</keyword>
<accession>A0A9Q1DUK0</accession>
<dbReference type="Pfam" id="PF09769">
    <property type="entry name" value="ApoO"/>
    <property type="match status" value="1"/>
</dbReference>
<feature type="compositionally biased region" description="Pro residues" evidence="8">
    <location>
        <begin position="263"/>
        <end position="277"/>
    </location>
</feature>
<evidence type="ECO:0000256" key="1">
    <source>
        <dbReference type="ARBA" id="ARBA00004325"/>
    </source>
</evidence>
<proteinExistence type="inferred from homology"/>
<feature type="signal peptide" evidence="9">
    <location>
        <begin position="1"/>
        <end position="24"/>
    </location>
</feature>
<comment type="function">
    <text evidence="7">Component of the MICOS complex, a large protein complex of the mitochondrial inner membrane that plays crucial roles in the maintenance of crista junctions, inner membrane architecture, and formation of contact sites to the outer membrane.</text>
</comment>
<feature type="region of interest" description="Disordered" evidence="8">
    <location>
        <begin position="196"/>
        <end position="494"/>
    </location>
</feature>
<feature type="compositionally biased region" description="Pro residues" evidence="8">
    <location>
        <begin position="398"/>
        <end position="411"/>
    </location>
</feature>
<feature type="compositionally biased region" description="Low complexity" evidence="8">
    <location>
        <begin position="278"/>
        <end position="291"/>
    </location>
</feature>
<feature type="compositionally biased region" description="Low complexity" evidence="8">
    <location>
        <begin position="358"/>
        <end position="373"/>
    </location>
</feature>
<dbReference type="InterPro" id="IPR033182">
    <property type="entry name" value="MIC26/MIC27_animal"/>
</dbReference>
<evidence type="ECO:0000256" key="4">
    <source>
        <dbReference type="ARBA" id="ARBA00022989"/>
    </source>
</evidence>
<comment type="similarity">
    <text evidence="2">Belongs to the apolipoprotein O/MICOS complex subunit Mic27 family.</text>
</comment>
<comment type="subcellular location">
    <subcellularLocation>
        <location evidence="7">Mitochondrion inner membrane</location>
    </subcellularLocation>
    <subcellularLocation>
        <location evidence="1">Mitochondrion membrane</location>
    </subcellularLocation>
</comment>
<keyword evidence="4" id="KW-1133">Transmembrane helix</keyword>
<feature type="compositionally biased region" description="Pro residues" evidence="8">
    <location>
        <begin position="292"/>
        <end position="333"/>
    </location>
</feature>
<evidence type="ECO:0000313" key="10">
    <source>
        <dbReference type="EMBL" id="KAJ8282055.1"/>
    </source>
</evidence>
<evidence type="ECO:0000256" key="5">
    <source>
        <dbReference type="ARBA" id="ARBA00023128"/>
    </source>
</evidence>
<feature type="compositionally biased region" description="Low complexity" evidence="8">
    <location>
        <begin position="381"/>
        <end position="397"/>
    </location>
</feature>
<keyword evidence="11" id="KW-1185">Reference proteome</keyword>
<evidence type="ECO:0000256" key="7">
    <source>
        <dbReference type="RuleBase" id="RU363021"/>
    </source>
</evidence>
<protein>
    <recommendedName>
        <fullName evidence="7">MICOS complex subunit</fullName>
    </recommendedName>
</protein>
<evidence type="ECO:0000256" key="2">
    <source>
        <dbReference type="ARBA" id="ARBA00010904"/>
    </source>
</evidence>
<organism evidence="10 11">
    <name type="scientific">Conger conger</name>
    <name type="common">Conger eel</name>
    <name type="synonym">Muraena conger</name>
    <dbReference type="NCBI Taxonomy" id="82655"/>
    <lineage>
        <taxon>Eukaryota</taxon>
        <taxon>Metazoa</taxon>
        <taxon>Chordata</taxon>
        <taxon>Craniata</taxon>
        <taxon>Vertebrata</taxon>
        <taxon>Euteleostomi</taxon>
        <taxon>Actinopterygii</taxon>
        <taxon>Neopterygii</taxon>
        <taxon>Teleostei</taxon>
        <taxon>Anguilliformes</taxon>
        <taxon>Congridae</taxon>
        <taxon>Conger</taxon>
    </lineage>
</organism>
<evidence type="ECO:0000313" key="11">
    <source>
        <dbReference type="Proteomes" id="UP001152803"/>
    </source>
</evidence>
<keyword evidence="3" id="KW-0812">Transmembrane</keyword>
<dbReference type="AlphaFoldDB" id="A0A9Q1DUK0"/>
<evidence type="ECO:0000256" key="8">
    <source>
        <dbReference type="SAM" id="MobiDB-lite"/>
    </source>
</evidence>
<evidence type="ECO:0000256" key="3">
    <source>
        <dbReference type="ARBA" id="ARBA00022692"/>
    </source>
</evidence>
<evidence type="ECO:0000256" key="9">
    <source>
        <dbReference type="SAM" id="SignalP"/>
    </source>
</evidence>
<dbReference type="InterPro" id="IPR019166">
    <property type="entry name" value="MIC26/MIC27"/>
</dbReference>
<comment type="subunit">
    <text evidence="7">Component of the mitochondrial contact site and cristae organizing system (MICOS) complex.</text>
</comment>
<keyword evidence="7" id="KW-0999">Mitochondrion inner membrane</keyword>
<feature type="compositionally biased region" description="Pro residues" evidence="8">
    <location>
        <begin position="343"/>
        <end position="357"/>
    </location>
</feature>
<dbReference type="OrthoDB" id="5973346at2759"/>
<dbReference type="GO" id="GO:0061617">
    <property type="term" value="C:MICOS complex"/>
    <property type="evidence" value="ECO:0007669"/>
    <property type="project" value="UniProtKB-UniRule"/>
</dbReference>
<feature type="chain" id="PRO_5040357748" description="MICOS complex subunit" evidence="9">
    <location>
        <begin position="25"/>
        <end position="494"/>
    </location>
</feature>
<feature type="compositionally biased region" description="Pro residues" evidence="8">
    <location>
        <begin position="216"/>
        <end position="225"/>
    </location>
</feature>
<comment type="caution">
    <text evidence="10">The sequence shown here is derived from an EMBL/GenBank/DDBJ whole genome shotgun (WGS) entry which is preliminary data.</text>
</comment>
<sequence length="494" mass="51147">MASKTAKLAALPALLGFASVRVYAISEAKTEEPLSPQELSVYAPLPPQLRYVEEDAGLLQSGLGVVRVGLLPYIRAIKKACVTIKVGAVNLYHAGHDTYEYLKDPPPGFLPRVSVITVSGLAGLILARKGTRLKRVGVPLGLATVGTAVCYPVQTVGVLKLTGKQAYAATQWASSSVTSLWKPSPAKEVIIPSASPEAIPVPSPEPEVPATKPVPEAEPAPPPADEPTLSPHPPDETPTIPAPEGDTVPPPPESALPEEAAPVPTPEVQPSPDPEPSPELASPEPLVETPTPVEPPVETPTPVEPPVETPTPVEPPVETPTPVEPPVETPAPVEPSVETSSPAEPPVEPSSPPPEPPVETSAPAEPPVETSAPAEPPVETAPPAELPLETPTEQNVPPTDPLLVPAPPPSVEEPALQAPLPVEETAPLLAASDPAPTSAPVEQPASPPSEADPAPLEPAADTEVAEKPRFAPDPKLLDHGQSSPEDADLYSTRS</sequence>
<feature type="compositionally biased region" description="Basic and acidic residues" evidence="8">
    <location>
        <begin position="464"/>
        <end position="478"/>
    </location>
</feature>
<name>A0A9Q1DUK0_CONCO</name>
<keyword evidence="6" id="KW-0472">Membrane</keyword>
<dbReference type="EMBL" id="JAFJMO010000003">
    <property type="protein sequence ID" value="KAJ8282055.1"/>
    <property type="molecule type" value="Genomic_DNA"/>
</dbReference>
<feature type="compositionally biased region" description="Low complexity" evidence="8">
    <location>
        <begin position="448"/>
        <end position="461"/>
    </location>
</feature>